<dbReference type="GO" id="GO:0006281">
    <property type="term" value="P:DNA repair"/>
    <property type="evidence" value="ECO:0007669"/>
    <property type="project" value="UniProtKB-KW"/>
</dbReference>
<evidence type="ECO:0000256" key="5">
    <source>
        <dbReference type="ARBA" id="ARBA00022679"/>
    </source>
</evidence>
<keyword evidence="4" id="KW-0489">Methyltransferase</keyword>
<dbReference type="SUPFAM" id="SSF53155">
    <property type="entry name" value="Methylated DNA-protein cysteine methyltransferase domain"/>
    <property type="match status" value="1"/>
</dbReference>
<comment type="similarity">
    <text evidence="2">Belongs to the MGMT family.</text>
</comment>
<feature type="domain" description="Methylated-DNA-[protein]-cysteine S-methyltransferase DNA binding" evidence="9">
    <location>
        <begin position="107"/>
        <end position="186"/>
    </location>
</feature>
<dbReference type="EMBL" id="CAFBPW010000123">
    <property type="protein sequence ID" value="CAB5035462.1"/>
    <property type="molecule type" value="Genomic_DNA"/>
</dbReference>
<name>A0A6J7S3N8_9ZZZZ</name>
<protein>
    <recommendedName>
        <fullName evidence="3">methylated-DNA--[protein]-cysteine S-methyltransferase</fullName>
        <ecNumber evidence="3">2.1.1.63</ecNumber>
    </recommendedName>
</protein>
<dbReference type="FunFam" id="1.10.10.10:FF:000214">
    <property type="entry name" value="Methylated-DNA--protein-cysteine methyltransferase"/>
    <property type="match status" value="1"/>
</dbReference>
<comment type="catalytic activity">
    <reaction evidence="1">
        <text>a 4-O-methyl-thymidine in DNA + L-cysteinyl-[protein] = a thymidine in DNA + S-methyl-L-cysteinyl-[protein]</text>
        <dbReference type="Rhea" id="RHEA:53428"/>
        <dbReference type="Rhea" id="RHEA-COMP:10131"/>
        <dbReference type="Rhea" id="RHEA-COMP:10132"/>
        <dbReference type="Rhea" id="RHEA-COMP:13555"/>
        <dbReference type="Rhea" id="RHEA-COMP:13556"/>
        <dbReference type="ChEBI" id="CHEBI:29950"/>
        <dbReference type="ChEBI" id="CHEBI:82612"/>
        <dbReference type="ChEBI" id="CHEBI:137386"/>
        <dbReference type="ChEBI" id="CHEBI:137387"/>
        <dbReference type="EC" id="2.1.1.63"/>
    </reaction>
</comment>
<reference evidence="10" key="1">
    <citation type="submission" date="2020-05" db="EMBL/GenBank/DDBJ databases">
        <authorList>
            <person name="Chiriac C."/>
            <person name="Salcher M."/>
            <person name="Ghai R."/>
            <person name="Kavagutti S V."/>
        </authorList>
    </citation>
    <scope>NUCLEOTIDE SEQUENCE</scope>
</reference>
<dbReference type="InterPro" id="IPR001497">
    <property type="entry name" value="MethylDNA_cys_MeTrfase_AS"/>
</dbReference>
<evidence type="ECO:0000256" key="6">
    <source>
        <dbReference type="ARBA" id="ARBA00022763"/>
    </source>
</evidence>
<evidence type="ECO:0000256" key="4">
    <source>
        <dbReference type="ARBA" id="ARBA00022603"/>
    </source>
</evidence>
<keyword evidence="7" id="KW-0234">DNA repair</keyword>
<dbReference type="GO" id="GO:0003908">
    <property type="term" value="F:methylated-DNA-[protein]-cysteine S-methyltransferase activity"/>
    <property type="evidence" value="ECO:0007669"/>
    <property type="project" value="UniProtKB-EC"/>
</dbReference>
<organism evidence="10">
    <name type="scientific">freshwater metagenome</name>
    <dbReference type="NCBI Taxonomy" id="449393"/>
    <lineage>
        <taxon>unclassified sequences</taxon>
        <taxon>metagenomes</taxon>
        <taxon>ecological metagenomes</taxon>
    </lineage>
</organism>
<keyword evidence="5" id="KW-0808">Transferase</keyword>
<dbReference type="Pfam" id="PF01035">
    <property type="entry name" value="DNA_binding_1"/>
    <property type="match status" value="1"/>
</dbReference>
<evidence type="ECO:0000256" key="1">
    <source>
        <dbReference type="ARBA" id="ARBA00001286"/>
    </source>
</evidence>
<dbReference type="InterPro" id="IPR036217">
    <property type="entry name" value="MethylDNA_cys_MeTrfase_DNAb"/>
</dbReference>
<evidence type="ECO:0000256" key="7">
    <source>
        <dbReference type="ARBA" id="ARBA00023204"/>
    </source>
</evidence>
<comment type="catalytic activity">
    <reaction evidence="8">
        <text>a 6-O-methyl-2'-deoxyguanosine in DNA + L-cysteinyl-[protein] = S-methyl-L-cysteinyl-[protein] + a 2'-deoxyguanosine in DNA</text>
        <dbReference type="Rhea" id="RHEA:24000"/>
        <dbReference type="Rhea" id="RHEA-COMP:10131"/>
        <dbReference type="Rhea" id="RHEA-COMP:10132"/>
        <dbReference type="Rhea" id="RHEA-COMP:11367"/>
        <dbReference type="Rhea" id="RHEA-COMP:11368"/>
        <dbReference type="ChEBI" id="CHEBI:29950"/>
        <dbReference type="ChEBI" id="CHEBI:82612"/>
        <dbReference type="ChEBI" id="CHEBI:85445"/>
        <dbReference type="ChEBI" id="CHEBI:85448"/>
        <dbReference type="EC" id="2.1.1.63"/>
    </reaction>
</comment>
<dbReference type="InterPro" id="IPR036631">
    <property type="entry name" value="MGMT_N_sf"/>
</dbReference>
<dbReference type="AlphaFoldDB" id="A0A6J7S3N8"/>
<dbReference type="PANTHER" id="PTHR10815:SF14">
    <property type="entry name" value="BIFUNCTIONAL TRANSCRIPTIONAL ACTIVATOR_DNA REPAIR ENZYME ADA"/>
    <property type="match status" value="1"/>
</dbReference>
<proteinExistence type="inferred from homology"/>
<dbReference type="NCBIfam" id="TIGR00589">
    <property type="entry name" value="ogt"/>
    <property type="match status" value="1"/>
</dbReference>
<evidence type="ECO:0000259" key="9">
    <source>
        <dbReference type="Pfam" id="PF01035"/>
    </source>
</evidence>
<dbReference type="InterPro" id="IPR036388">
    <property type="entry name" value="WH-like_DNA-bd_sf"/>
</dbReference>
<dbReference type="Gene3D" id="1.10.10.10">
    <property type="entry name" value="Winged helix-like DNA-binding domain superfamily/Winged helix DNA-binding domain"/>
    <property type="match status" value="1"/>
</dbReference>
<dbReference type="InterPro" id="IPR014048">
    <property type="entry name" value="MethylDNA_cys_MeTrfase_DNA-bd"/>
</dbReference>
<dbReference type="Gene3D" id="3.30.160.70">
    <property type="entry name" value="Methylated DNA-protein cysteine methyltransferase domain"/>
    <property type="match status" value="1"/>
</dbReference>
<evidence type="ECO:0000256" key="2">
    <source>
        <dbReference type="ARBA" id="ARBA00008711"/>
    </source>
</evidence>
<keyword evidence="6" id="KW-0227">DNA damage</keyword>
<accession>A0A6J7S3N8</accession>
<dbReference type="PANTHER" id="PTHR10815">
    <property type="entry name" value="METHYLATED-DNA--PROTEIN-CYSTEINE METHYLTRANSFERASE"/>
    <property type="match status" value="1"/>
</dbReference>
<dbReference type="PROSITE" id="PS00374">
    <property type="entry name" value="MGMT"/>
    <property type="match status" value="1"/>
</dbReference>
<gene>
    <name evidence="10" type="ORF">UFOPK4173_01115</name>
</gene>
<evidence type="ECO:0000256" key="8">
    <source>
        <dbReference type="ARBA" id="ARBA00049348"/>
    </source>
</evidence>
<evidence type="ECO:0000256" key="3">
    <source>
        <dbReference type="ARBA" id="ARBA00011918"/>
    </source>
</evidence>
<dbReference type="EC" id="2.1.1.63" evidence="3"/>
<evidence type="ECO:0000313" key="10">
    <source>
        <dbReference type="EMBL" id="CAB5035462.1"/>
    </source>
</evidence>
<dbReference type="GO" id="GO:0032259">
    <property type="term" value="P:methylation"/>
    <property type="evidence" value="ECO:0007669"/>
    <property type="project" value="UniProtKB-KW"/>
</dbReference>
<sequence length="188" mass="19974">MGSTAAYYLEMPDRFRGDKITYEISDCVLGKVLVAQTSTGLCTVLFGDSEQELVDELRSRTARAELHAGQTGSGPTGSGQTATASVVQLIRKPNEAVRLQLDIRGTAFQQEVWKQLRAIPCGSTMSYSQVAAAIGHPTAARAVAGACAANPIAVVIPCHRVIAADGGLGGYRWGIERKLRLLQGEQSV</sequence>
<dbReference type="SUPFAM" id="SSF46767">
    <property type="entry name" value="Methylated DNA-protein cysteine methyltransferase, C-terminal domain"/>
    <property type="match status" value="1"/>
</dbReference>
<dbReference type="CDD" id="cd06445">
    <property type="entry name" value="ATase"/>
    <property type="match status" value="1"/>
</dbReference>